<name>X0Y8N2_9ZZZZ</name>
<organism evidence="1">
    <name type="scientific">marine sediment metagenome</name>
    <dbReference type="NCBI Taxonomy" id="412755"/>
    <lineage>
        <taxon>unclassified sequences</taxon>
        <taxon>metagenomes</taxon>
        <taxon>ecological metagenomes</taxon>
    </lineage>
</organism>
<feature type="non-terminal residue" evidence="1">
    <location>
        <position position="1"/>
    </location>
</feature>
<accession>X0Y8N2</accession>
<sequence length="45" mass="4755">GSCVGAWVAMGACYPLAGVGDGVGDAWTAASWARTSRWARRSQRR</sequence>
<protein>
    <submittedName>
        <fullName evidence="1">Uncharacterized protein</fullName>
    </submittedName>
</protein>
<dbReference type="EMBL" id="BARS01052570">
    <property type="protein sequence ID" value="GAG43657.1"/>
    <property type="molecule type" value="Genomic_DNA"/>
</dbReference>
<comment type="caution">
    <text evidence="1">The sequence shown here is derived from an EMBL/GenBank/DDBJ whole genome shotgun (WGS) entry which is preliminary data.</text>
</comment>
<gene>
    <name evidence="1" type="ORF">S01H1_78139</name>
</gene>
<reference evidence="1" key="1">
    <citation type="journal article" date="2014" name="Front. Microbiol.">
        <title>High frequency of phylogenetically diverse reductive dehalogenase-homologous genes in deep subseafloor sedimentary metagenomes.</title>
        <authorList>
            <person name="Kawai M."/>
            <person name="Futagami T."/>
            <person name="Toyoda A."/>
            <person name="Takaki Y."/>
            <person name="Nishi S."/>
            <person name="Hori S."/>
            <person name="Arai W."/>
            <person name="Tsubouchi T."/>
            <person name="Morono Y."/>
            <person name="Uchiyama I."/>
            <person name="Ito T."/>
            <person name="Fujiyama A."/>
            <person name="Inagaki F."/>
            <person name="Takami H."/>
        </authorList>
    </citation>
    <scope>NUCLEOTIDE SEQUENCE</scope>
    <source>
        <strain evidence="1">Expedition CK06-06</strain>
    </source>
</reference>
<proteinExistence type="predicted"/>
<evidence type="ECO:0000313" key="1">
    <source>
        <dbReference type="EMBL" id="GAG43657.1"/>
    </source>
</evidence>
<dbReference type="AlphaFoldDB" id="X0Y8N2"/>